<protein>
    <recommendedName>
        <fullName evidence="3">Circularly permuted type 2 ATP-grasp protein</fullName>
    </recommendedName>
</protein>
<organism evidence="1 2">
    <name type="scientific">Rhodoferax ferrireducens</name>
    <dbReference type="NCBI Taxonomy" id="192843"/>
    <lineage>
        <taxon>Bacteria</taxon>
        <taxon>Pseudomonadati</taxon>
        <taxon>Pseudomonadota</taxon>
        <taxon>Betaproteobacteria</taxon>
        <taxon>Burkholderiales</taxon>
        <taxon>Comamonadaceae</taxon>
        <taxon>Rhodoferax</taxon>
    </lineage>
</organism>
<name>A0A1W9KZA8_9BURK</name>
<evidence type="ECO:0000313" key="2">
    <source>
        <dbReference type="Proteomes" id="UP000192505"/>
    </source>
</evidence>
<evidence type="ECO:0008006" key="3">
    <source>
        <dbReference type="Google" id="ProtNLM"/>
    </source>
</evidence>
<comment type="caution">
    <text evidence="1">The sequence shown here is derived from an EMBL/GenBank/DDBJ whole genome shotgun (WGS) entry which is preliminary data.</text>
</comment>
<dbReference type="Proteomes" id="UP000192505">
    <property type="component" value="Unassembled WGS sequence"/>
</dbReference>
<evidence type="ECO:0000313" key="1">
    <source>
        <dbReference type="EMBL" id="OQW90059.1"/>
    </source>
</evidence>
<accession>A0A1W9KZA8</accession>
<sequence length="435" mass="47561">MTTHPPEPALSPISAEALNRDCFCRTLDTARLRQQLESDPSLQGLTDTVLTTRPHLFSNGVVFISKPMQAQIGAAVAAIECVAALPGYQAQALMRAAPVAQHPWGPLGVCMGYDFHISQQGPHLIEINTNAGGLLLNVALARAQQACCEELDPAFGASARQSNLAQSIFDMFANEWRLQRGNLPWQNVLIVDSDPQNQYLSAEFELFRQLFAQHGLQAHVADPSELVWHGGQLLYQGQSVNMVYNRLTDFYLQEPAHQALRLAYNAGAVVLTPHPRAHALLADKRNLIVLSQDALLAAWGANAADRKILAASVPSTRLVTAERADELWAQRRKLFFKPVAGYGAKAAYRGDKLTRRVWGEILAGDFVAQTLVPPSERMMDVDGVATDLKFDLRAYTYGGQVQLLAARIYSGQTTNFRTPGGGFAPVIVVPDPETT</sequence>
<dbReference type="EMBL" id="MTEI01000001">
    <property type="protein sequence ID" value="OQW90059.1"/>
    <property type="molecule type" value="Genomic_DNA"/>
</dbReference>
<proteinExistence type="predicted"/>
<reference evidence="1 2" key="1">
    <citation type="submission" date="2017-01" db="EMBL/GenBank/DDBJ databases">
        <title>Novel large sulfur bacteria in the metagenomes of groundwater-fed chemosynthetic microbial mats in the Lake Huron basin.</title>
        <authorList>
            <person name="Sharrar A.M."/>
            <person name="Flood B.E."/>
            <person name="Bailey J.V."/>
            <person name="Jones D.S."/>
            <person name="Biddanda B."/>
            <person name="Ruberg S.A."/>
            <person name="Marcus D.N."/>
            <person name="Dick G.J."/>
        </authorList>
    </citation>
    <scope>NUCLEOTIDE SEQUENCE [LARGE SCALE GENOMIC DNA]</scope>
    <source>
        <strain evidence="1">A7</strain>
    </source>
</reference>
<dbReference type="AlphaFoldDB" id="A0A1W9KZA8"/>
<dbReference type="SUPFAM" id="SSF56059">
    <property type="entry name" value="Glutathione synthetase ATP-binding domain-like"/>
    <property type="match status" value="1"/>
</dbReference>
<gene>
    <name evidence="1" type="ORF">BWK72_02220</name>
</gene>